<dbReference type="Proteomes" id="UP001589647">
    <property type="component" value="Unassembled WGS sequence"/>
</dbReference>
<evidence type="ECO:0000313" key="2">
    <source>
        <dbReference type="Proteomes" id="UP001589647"/>
    </source>
</evidence>
<name>A0ABV5IAY7_9ACTN</name>
<sequence>MTLDQRASAPASTSRAPVVLSAGVLNRTTLDRQLLLARSGLSPLEAVGRLVALQGQDVNAPYIGLWTRLAAFTQDDLTALLYGRQVVRGSLLRGTQHLTPADDYVWIRPLVQRALSRAARATVGRTMPGVDPEELERLARGHLTGRTLTRPRLRDLLRERWPEADPTALAFSPQGLLPIVHTPPNGTWGRGGATPFTLAEEWLGRSLDPEPSVERLVVRYLAAFGPAGVMDVQMWSGLTRLRPVLESMHFLQKYQDSEGRVLYDLPDAPLVPEDAPAPVRFLPAFDNLIVAFADRGRLMTPEQRAQVCVGSLVHPTFLVGGTVGGMWDLEDGVLTLRPFRPLSDGVAEELAAEGARLLAFAGVEEGSVTVARCEP</sequence>
<keyword evidence="2" id="KW-1185">Reference proteome</keyword>
<evidence type="ECO:0000313" key="1">
    <source>
        <dbReference type="EMBL" id="MFB9201288.1"/>
    </source>
</evidence>
<dbReference type="RefSeq" id="WP_229824433.1">
    <property type="nucleotide sequence ID" value="NZ_BMRC01000012.1"/>
</dbReference>
<dbReference type="PANTHER" id="PTHR38479">
    <property type="entry name" value="LMO0824 PROTEIN"/>
    <property type="match status" value="1"/>
</dbReference>
<dbReference type="InterPro" id="IPR009351">
    <property type="entry name" value="AlkZ-like"/>
</dbReference>
<dbReference type="GO" id="GO:0003677">
    <property type="term" value="F:DNA binding"/>
    <property type="evidence" value="ECO:0007669"/>
    <property type="project" value="UniProtKB-KW"/>
</dbReference>
<reference evidence="1 2" key="1">
    <citation type="submission" date="2024-09" db="EMBL/GenBank/DDBJ databases">
        <authorList>
            <person name="Sun Q."/>
            <person name="Mori K."/>
        </authorList>
    </citation>
    <scope>NUCLEOTIDE SEQUENCE [LARGE SCALE GENOMIC DNA]</scope>
    <source>
        <strain evidence="1 2">CCM 3426</strain>
    </source>
</reference>
<proteinExistence type="predicted"/>
<organism evidence="1 2">
    <name type="scientific">Nonomuraea spiralis</name>
    <dbReference type="NCBI Taxonomy" id="46182"/>
    <lineage>
        <taxon>Bacteria</taxon>
        <taxon>Bacillati</taxon>
        <taxon>Actinomycetota</taxon>
        <taxon>Actinomycetes</taxon>
        <taxon>Streptosporangiales</taxon>
        <taxon>Streptosporangiaceae</taxon>
        <taxon>Nonomuraea</taxon>
    </lineage>
</organism>
<comment type="caution">
    <text evidence="1">The sequence shown here is derived from an EMBL/GenBank/DDBJ whole genome shotgun (WGS) entry which is preliminary data.</text>
</comment>
<gene>
    <name evidence="1" type="ORF">ACFFV7_08815</name>
</gene>
<dbReference type="PANTHER" id="PTHR38479:SF2">
    <property type="entry name" value="WINGED HELIX DNA-BINDING DOMAIN-CONTAINING PROTEIN"/>
    <property type="match status" value="1"/>
</dbReference>
<keyword evidence="1" id="KW-0238">DNA-binding</keyword>
<accession>A0ABV5IAY7</accession>
<dbReference type="EMBL" id="JBHMEI010000004">
    <property type="protein sequence ID" value="MFB9201288.1"/>
    <property type="molecule type" value="Genomic_DNA"/>
</dbReference>
<protein>
    <submittedName>
        <fullName evidence="1">Winged helix DNA-binding domain-containing protein</fullName>
    </submittedName>
</protein>
<dbReference type="Pfam" id="PF06224">
    <property type="entry name" value="AlkZ-like"/>
    <property type="match status" value="1"/>
</dbReference>